<protein>
    <submittedName>
        <fullName evidence="1">Uncharacterized protein</fullName>
    </submittedName>
</protein>
<dbReference type="GeneID" id="25918698"/>
<reference evidence="1 2" key="1">
    <citation type="submission" date="2011-02" db="EMBL/GenBank/DDBJ databases">
        <title>The Genome Sequence of Sphaeroforma arctica JP610.</title>
        <authorList>
            <consortium name="The Broad Institute Genome Sequencing Platform"/>
            <person name="Russ C."/>
            <person name="Cuomo C."/>
            <person name="Young S.K."/>
            <person name="Zeng Q."/>
            <person name="Gargeya S."/>
            <person name="Alvarado L."/>
            <person name="Berlin A."/>
            <person name="Chapman S.B."/>
            <person name="Chen Z."/>
            <person name="Freedman E."/>
            <person name="Gellesch M."/>
            <person name="Goldberg J."/>
            <person name="Griggs A."/>
            <person name="Gujja S."/>
            <person name="Heilman E."/>
            <person name="Heiman D."/>
            <person name="Howarth C."/>
            <person name="Mehta T."/>
            <person name="Neiman D."/>
            <person name="Pearson M."/>
            <person name="Roberts A."/>
            <person name="Saif S."/>
            <person name="Shea T."/>
            <person name="Shenoy N."/>
            <person name="Sisk P."/>
            <person name="Stolte C."/>
            <person name="Sykes S."/>
            <person name="White J."/>
            <person name="Yandava C."/>
            <person name="Burger G."/>
            <person name="Gray M.W."/>
            <person name="Holland P.W.H."/>
            <person name="King N."/>
            <person name="Lang F.B.F."/>
            <person name="Roger A.J."/>
            <person name="Ruiz-Trillo I."/>
            <person name="Haas B."/>
            <person name="Nusbaum C."/>
            <person name="Birren B."/>
        </authorList>
    </citation>
    <scope>NUCLEOTIDE SEQUENCE [LARGE SCALE GENOMIC DNA]</scope>
    <source>
        <strain evidence="1 2">JP610</strain>
    </source>
</reference>
<dbReference type="EMBL" id="KQ256018">
    <property type="protein sequence ID" value="KNC69296.1"/>
    <property type="molecule type" value="Genomic_DNA"/>
</dbReference>
<gene>
    <name evidence="1" type="ORF">SARC_18194</name>
</gene>
<dbReference type="Pfam" id="PF23356">
    <property type="entry name" value="TPR_PEP5_VPS11"/>
    <property type="match status" value="1"/>
</dbReference>
<name>A0A0L0EXX4_9EUKA</name>
<sequence>MLVTRKDTVLHLLQDPDANYDLDHAMVLMQMYSFNPGVIYLFEKAKLYTNIIQDYMEKEEYGQ</sequence>
<dbReference type="AlphaFoldDB" id="A0A0L0EXX4"/>
<dbReference type="RefSeq" id="XP_014143198.1">
    <property type="nucleotide sequence ID" value="XM_014287723.1"/>
</dbReference>
<evidence type="ECO:0000313" key="2">
    <source>
        <dbReference type="Proteomes" id="UP000054560"/>
    </source>
</evidence>
<proteinExistence type="predicted"/>
<organism evidence="1 2">
    <name type="scientific">Sphaeroforma arctica JP610</name>
    <dbReference type="NCBI Taxonomy" id="667725"/>
    <lineage>
        <taxon>Eukaryota</taxon>
        <taxon>Ichthyosporea</taxon>
        <taxon>Ichthyophonida</taxon>
        <taxon>Sphaeroforma</taxon>
    </lineage>
</organism>
<dbReference type="InterPro" id="IPR057308">
    <property type="entry name" value="CHCR_PEP5_VPS11"/>
</dbReference>
<dbReference type="Proteomes" id="UP000054560">
    <property type="component" value="Unassembled WGS sequence"/>
</dbReference>
<keyword evidence="2" id="KW-1185">Reference proteome</keyword>
<dbReference type="STRING" id="667725.A0A0L0EXX4"/>
<feature type="non-terminal residue" evidence="1">
    <location>
        <position position="63"/>
    </location>
</feature>
<dbReference type="OrthoDB" id="26184at2759"/>
<accession>A0A0L0EXX4</accession>
<evidence type="ECO:0000313" key="1">
    <source>
        <dbReference type="EMBL" id="KNC69296.1"/>
    </source>
</evidence>